<organism evidence="1 3">
    <name type="scientific">Didymodactylos carnosus</name>
    <dbReference type="NCBI Taxonomy" id="1234261"/>
    <lineage>
        <taxon>Eukaryota</taxon>
        <taxon>Metazoa</taxon>
        <taxon>Spiralia</taxon>
        <taxon>Gnathifera</taxon>
        <taxon>Rotifera</taxon>
        <taxon>Eurotatoria</taxon>
        <taxon>Bdelloidea</taxon>
        <taxon>Philodinida</taxon>
        <taxon>Philodinidae</taxon>
        <taxon>Didymodactylos</taxon>
    </lineage>
</organism>
<sequence>MAWRPSRPVDNKSQKTTRYAFDEPFHVLSGEVFPESSDKADEQPIRIKITSSTSQNEHDSTTTRCKDTLLKTETASDLLGANIKKAFKCVIEKHHEIQMDQSDLKILLKQKELRETAKSVKFTKRDFKVAKVMAKNIKQINKYCSIRFKNNRFSEPVIRNRGNVLLTSGGFCSFKMCPFKFVVHVKENGEMIMDCTGAIIHTGTAFHARPIRRDERQVLHDELAMSASATGMFNKKLLATPQDVLSARNLDDVGKNPNLYHKIASYNHKEALCLFFI</sequence>
<dbReference type="EMBL" id="CAJNOK010011951">
    <property type="protein sequence ID" value="CAF1152346.1"/>
    <property type="molecule type" value="Genomic_DNA"/>
</dbReference>
<dbReference type="EMBL" id="CAJOBA010031747">
    <property type="protein sequence ID" value="CAF3960693.1"/>
    <property type="molecule type" value="Genomic_DNA"/>
</dbReference>
<evidence type="ECO:0000313" key="2">
    <source>
        <dbReference type="EMBL" id="CAF3960693.1"/>
    </source>
</evidence>
<gene>
    <name evidence="1" type="ORF">OVA965_LOCUS21669</name>
    <name evidence="2" type="ORF">TMI583_LOCUS22375</name>
</gene>
<comment type="caution">
    <text evidence="1">The sequence shown here is derived from an EMBL/GenBank/DDBJ whole genome shotgun (WGS) entry which is preliminary data.</text>
</comment>
<dbReference type="Proteomes" id="UP000682733">
    <property type="component" value="Unassembled WGS sequence"/>
</dbReference>
<protein>
    <submittedName>
        <fullName evidence="1">Uncharacterized protein</fullName>
    </submittedName>
</protein>
<proteinExistence type="predicted"/>
<dbReference type="Proteomes" id="UP000677228">
    <property type="component" value="Unassembled WGS sequence"/>
</dbReference>
<evidence type="ECO:0000313" key="1">
    <source>
        <dbReference type="EMBL" id="CAF1152346.1"/>
    </source>
</evidence>
<evidence type="ECO:0000313" key="3">
    <source>
        <dbReference type="Proteomes" id="UP000677228"/>
    </source>
</evidence>
<reference evidence="1" key="1">
    <citation type="submission" date="2021-02" db="EMBL/GenBank/DDBJ databases">
        <authorList>
            <person name="Nowell W R."/>
        </authorList>
    </citation>
    <scope>NUCLEOTIDE SEQUENCE</scope>
</reference>
<accession>A0A8S2ED76</accession>
<name>A0A8S2ED76_9BILA</name>
<dbReference type="AlphaFoldDB" id="A0A8S2ED76"/>